<comment type="caution">
    <text evidence="2">The sequence shown here is derived from an EMBL/GenBank/DDBJ whole genome shotgun (WGS) entry which is preliminary data.</text>
</comment>
<reference evidence="2 3" key="1">
    <citation type="submission" date="2023-08" db="EMBL/GenBank/DDBJ databases">
        <title>A Necator americanus chromosomal reference genome.</title>
        <authorList>
            <person name="Ilik V."/>
            <person name="Petrzelkova K.J."/>
            <person name="Pardy F."/>
            <person name="Fuh T."/>
            <person name="Niatou-Singa F.S."/>
            <person name="Gouil Q."/>
            <person name="Baker L."/>
            <person name="Ritchie M.E."/>
            <person name="Jex A.R."/>
            <person name="Gazzola D."/>
            <person name="Li H."/>
            <person name="Toshio Fujiwara R."/>
            <person name="Zhan B."/>
            <person name="Aroian R.V."/>
            <person name="Pafco B."/>
            <person name="Schwarz E.M."/>
        </authorList>
    </citation>
    <scope>NUCLEOTIDE SEQUENCE [LARGE SCALE GENOMIC DNA]</scope>
    <source>
        <strain evidence="2 3">Aroian</strain>
        <tissue evidence="2">Whole animal</tissue>
    </source>
</reference>
<organism evidence="2 3">
    <name type="scientific">Necator americanus</name>
    <name type="common">Human hookworm</name>
    <dbReference type="NCBI Taxonomy" id="51031"/>
    <lineage>
        <taxon>Eukaryota</taxon>
        <taxon>Metazoa</taxon>
        <taxon>Ecdysozoa</taxon>
        <taxon>Nematoda</taxon>
        <taxon>Chromadorea</taxon>
        <taxon>Rhabditida</taxon>
        <taxon>Rhabditina</taxon>
        <taxon>Rhabditomorpha</taxon>
        <taxon>Strongyloidea</taxon>
        <taxon>Ancylostomatidae</taxon>
        <taxon>Bunostominae</taxon>
        <taxon>Necator</taxon>
    </lineage>
</organism>
<evidence type="ECO:0000313" key="2">
    <source>
        <dbReference type="EMBL" id="KAK6743477.1"/>
    </source>
</evidence>
<protein>
    <submittedName>
        <fullName evidence="2">Uncharacterized protein</fullName>
    </submittedName>
</protein>
<keyword evidence="3" id="KW-1185">Reference proteome</keyword>
<evidence type="ECO:0000256" key="1">
    <source>
        <dbReference type="SAM" id="MobiDB-lite"/>
    </source>
</evidence>
<accession>A0ABR1CYR5</accession>
<proteinExistence type="predicted"/>
<sequence length="114" mass="13512">MDQLRAQLDTAQGPRQRHSRSLRTSWMTMVRERNEWKRCWARTSSEDGPSKQTTKRVRFSLVSTWTYAAKHMQSTIPDCTSSNFPFINHSWKEIIFFYVRQWSASYSQSGSTIR</sequence>
<evidence type="ECO:0000313" key="3">
    <source>
        <dbReference type="Proteomes" id="UP001303046"/>
    </source>
</evidence>
<dbReference type="EMBL" id="JAVFWL010000003">
    <property type="protein sequence ID" value="KAK6743477.1"/>
    <property type="molecule type" value="Genomic_DNA"/>
</dbReference>
<dbReference type="Proteomes" id="UP001303046">
    <property type="component" value="Unassembled WGS sequence"/>
</dbReference>
<feature type="region of interest" description="Disordered" evidence="1">
    <location>
        <begin position="1"/>
        <end position="23"/>
    </location>
</feature>
<gene>
    <name evidence="2" type="primary">Necator_chrIII.g11392</name>
    <name evidence="2" type="ORF">RB195_010627</name>
</gene>
<name>A0ABR1CYR5_NECAM</name>